<dbReference type="Proteomes" id="UP000594014">
    <property type="component" value="Chromosome"/>
</dbReference>
<keyword evidence="2" id="KW-1185">Reference proteome</keyword>
<sequence length="223" mass="24043">MRLNPKKPNDRVAVALVLCFCVVAIASIFTMKSNFDQLNLDDDDNINIAQDDNMIDQGGQDVVKPVPTIDSTAQKPEPAETPGTKEKKATSFTVPLEGKVVKEFSKDVPIYSPTLDQFIVHTGVDIEAPTDTPVLAAGDGTITKVYNDDKLGITIEIAHGDGIVTRYSNLSTTKMIGEGDVVKKGQAISGVGSSSLFESLETPHLHFEVLKDGIPIDPSSYIR</sequence>
<evidence type="ECO:0000313" key="2">
    <source>
        <dbReference type="Proteomes" id="UP000594014"/>
    </source>
</evidence>
<reference evidence="1" key="1">
    <citation type="submission" date="2019-08" db="EMBL/GenBank/DDBJ databases">
        <title>Genome sequence of Clostridiales bacterium MT110.</title>
        <authorList>
            <person name="Cao J."/>
        </authorList>
    </citation>
    <scope>NUCLEOTIDE SEQUENCE</scope>
    <source>
        <strain evidence="1">MT110</strain>
    </source>
</reference>
<proteinExistence type="predicted"/>
<dbReference type="EMBL" id="CP042469">
    <property type="protein sequence ID" value="QOX65529.1"/>
    <property type="molecule type" value="Genomic_DNA"/>
</dbReference>
<accession>A0ACD1AGW8</accession>
<name>A0ACD1AGW8_9FIRM</name>
<evidence type="ECO:0000313" key="1">
    <source>
        <dbReference type="EMBL" id="QOX65529.1"/>
    </source>
</evidence>
<gene>
    <name evidence="1" type="ORF">FRZ06_20265</name>
</gene>
<organism evidence="1 2">
    <name type="scientific">Anoxybacterium hadale</name>
    <dbReference type="NCBI Taxonomy" id="3408580"/>
    <lineage>
        <taxon>Bacteria</taxon>
        <taxon>Bacillati</taxon>
        <taxon>Bacillota</taxon>
        <taxon>Clostridia</taxon>
        <taxon>Peptostreptococcales</taxon>
        <taxon>Anaerovoracaceae</taxon>
        <taxon>Anoxybacterium</taxon>
    </lineage>
</organism>
<protein>
    <submittedName>
        <fullName evidence="1">M23 family metallopeptidase</fullName>
    </submittedName>
</protein>